<evidence type="ECO:0000256" key="6">
    <source>
        <dbReference type="ARBA" id="ARBA00022801"/>
    </source>
</evidence>
<dbReference type="Gene3D" id="2.30.29.180">
    <property type="entry name" value="Ubiquitin carboxyl-terminal hydrolase 26/29/37, pleckstrin homology-like domain"/>
    <property type="match status" value="1"/>
</dbReference>
<keyword evidence="7" id="KW-0788">Thiol protease</keyword>
<keyword evidence="5" id="KW-0833">Ubl conjugation pathway</keyword>
<protein>
    <recommendedName>
        <fullName evidence="3">ubiquitinyl hydrolase 1</fullName>
        <ecNumber evidence="3">3.4.19.12</ecNumber>
    </recommendedName>
</protein>
<feature type="region of interest" description="Disordered" evidence="8">
    <location>
        <begin position="890"/>
        <end position="945"/>
    </location>
</feature>
<dbReference type="InterPro" id="IPR018200">
    <property type="entry name" value="USP_CS"/>
</dbReference>
<dbReference type="InterPro" id="IPR038093">
    <property type="entry name" value="USP37-like_PH_sf"/>
</dbReference>
<dbReference type="InterPro" id="IPR032069">
    <property type="entry name" value="USP37-like_PH"/>
</dbReference>
<dbReference type="EC" id="3.4.19.12" evidence="3"/>
<feature type="compositionally biased region" description="Polar residues" evidence="8">
    <location>
        <begin position="263"/>
        <end position="280"/>
    </location>
</feature>
<dbReference type="CDD" id="cd02257">
    <property type="entry name" value="Peptidase_C19"/>
    <property type="match status" value="2"/>
</dbReference>
<dbReference type="SUPFAM" id="SSF54001">
    <property type="entry name" value="Cysteine proteinases"/>
    <property type="match status" value="1"/>
</dbReference>
<feature type="compositionally biased region" description="Basic and acidic residues" evidence="8">
    <location>
        <begin position="927"/>
        <end position="943"/>
    </location>
</feature>
<dbReference type="PANTHER" id="PTHR24006:SF711">
    <property type="entry name" value="UBIQUITIN CARBOXYL-TERMINAL HYDROLASE 29"/>
    <property type="match status" value="1"/>
</dbReference>
<evidence type="ECO:0000313" key="11">
    <source>
        <dbReference type="Proteomes" id="UP001176941"/>
    </source>
</evidence>
<organism evidence="10 11">
    <name type="scientific">Rangifer tarandus platyrhynchus</name>
    <name type="common">Svalbard reindeer</name>
    <dbReference type="NCBI Taxonomy" id="3082113"/>
    <lineage>
        <taxon>Eukaryota</taxon>
        <taxon>Metazoa</taxon>
        <taxon>Chordata</taxon>
        <taxon>Craniata</taxon>
        <taxon>Vertebrata</taxon>
        <taxon>Euteleostomi</taxon>
        <taxon>Mammalia</taxon>
        <taxon>Eutheria</taxon>
        <taxon>Laurasiatheria</taxon>
        <taxon>Artiodactyla</taxon>
        <taxon>Ruminantia</taxon>
        <taxon>Pecora</taxon>
        <taxon>Cervidae</taxon>
        <taxon>Odocoileinae</taxon>
        <taxon>Rangifer</taxon>
    </lineage>
</organism>
<dbReference type="PROSITE" id="PS50235">
    <property type="entry name" value="USP_3"/>
    <property type="match status" value="1"/>
</dbReference>
<keyword evidence="11" id="KW-1185">Reference proteome</keyword>
<sequence length="1027" mass="116574">MQREYMRACAHTHAHLSASMFAHAHLPTCMPTCLPMCVLCSSGHVCPGVHVHACMPTCVPMPGCLPTCMPACVSAQTHVPMPACMPTCMHMRACLCACSYFQLWGQGRKNGRTERKKAVEFEKEVYRQLTAAQKPGAEVQLQKKTMVPVVAHGFVQIWTRKKGMSKPKEAIVEAVGKKKKTRLVVHFSNGKGTTFELNNNITSVIMRSCGEKVNHLYLTFQDNSFLFMEETSSTDVKKLKAFLDRVHQDDLPPPTRPDVDSSAFANTTVQKTVDETSSQKVGKKSGSRSFKKEKKRSHSSASESPTSTYEQLLEDGYGKRMKKPSLDSQKGSRSVRTRRSKTHPLRYVSHSEKKELKLKGLKQENKLDLEFLFKISPHLHGTNLFPKLSENIYFTFLSQAKYDKNDLFRDRLKLTLDHYPEKLWQGLPNLGNTCYMNAVIQSLFLIPSFALDLLNRSFPWCKIPPDALSMCLAQLFVLKDIYNVNIKKKLLANMKNTISAVAEVFSGNKQNDAHEFLGHYLNQMKENMQKFSTIGKTEVKSEKENFPQPFLVGSAAKQALFCPVITNFEFELLCSITCKACGHVVPKTEVSNHLSINLPQERQALPFSIQSSFDLFFGTENLEYTCEQCKHRKSSKTYKFSRLPRVLIVHLKRYNFIEFQSFKKDYHEVIISKNLKVSSHCNENTRPPFPLNKKTHLTNLKVLKIFRNINSKAISKLRPSAKMALEFMGSLPSHIVPDKESEPQKDDVPHEGSREEGKQKDHGKYSVPKILDSAWADSEDAIIIARELLAMALTMNMEDGSFSLRDITISNPDICQKVPENPKLKDERINIFSYFQAVAKTTEDNDEKAKISEEFSLVAEQTPHEERMKIYEQALWLALLQSFPKPKIRKQKCTEKLRPKESGVQGTKMNSPGASGLKKKSGKKGSLGREKTETASKKPKGEAEMEDPQAYRLIGVLSHLGKSLNSGHYICDAFDFVRQEWFTFNDLQVSNIEEATMQNARLSSGYVFFYMHNEIFEELLERESSPP</sequence>
<feature type="compositionally biased region" description="Basic residues" evidence="8">
    <location>
        <begin position="333"/>
        <end position="342"/>
    </location>
</feature>
<dbReference type="EMBL" id="OX460343">
    <property type="protein sequence ID" value="CAI9181143.1"/>
    <property type="molecule type" value="Genomic_DNA"/>
</dbReference>
<dbReference type="InterPro" id="IPR038765">
    <property type="entry name" value="Papain-like_cys_pep_sf"/>
</dbReference>
<evidence type="ECO:0000313" key="10">
    <source>
        <dbReference type="EMBL" id="CAI9181143.1"/>
    </source>
</evidence>
<feature type="region of interest" description="Disordered" evidence="8">
    <location>
        <begin position="247"/>
        <end position="342"/>
    </location>
</feature>
<comment type="catalytic activity">
    <reaction evidence="1">
        <text>Thiol-dependent hydrolysis of ester, thioester, amide, peptide and isopeptide bonds formed by the C-terminal Gly of ubiquitin (a 76-residue protein attached to proteins as an intracellular targeting signal).</text>
        <dbReference type="EC" id="3.4.19.12"/>
    </reaction>
</comment>
<dbReference type="PROSITE" id="PS00973">
    <property type="entry name" value="USP_2"/>
    <property type="match status" value="1"/>
</dbReference>
<evidence type="ECO:0000259" key="9">
    <source>
        <dbReference type="PROSITE" id="PS50235"/>
    </source>
</evidence>
<dbReference type="Pfam" id="PF16674">
    <property type="entry name" value="UCH_N"/>
    <property type="match status" value="1"/>
</dbReference>
<evidence type="ECO:0000256" key="7">
    <source>
        <dbReference type="ARBA" id="ARBA00022807"/>
    </source>
</evidence>
<reference evidence="10" key="1">
    <citation type="submission" date="2023-04" db="EMBL/GenBank/DDBJ databases">
        <authorList>
            <consortium name="ELIXIR-Norway"/>
        </authorList>
    </citation>
    <scope>NUCLEOTIDE SEQUENCE [LARGE SCALE GENOMIC DNA]</scope>
</reference>
<evidence type="ECO:0000256" key="1">
    <source>
        <dbReference type="ARBA" id="ARBA00000707"/>
    </source>
</evidence>
<feature type="region of interest" description="Disordered" evidence="8">
    <location>
        <begin position="734"/>
        <end position="763"/>
    </location>
</feature>
<proteinExistence type="inferred from homology"/>
<comment type="similarity">
    <text evidence="2">Belongs to the peptidase C19 family.</text>
</comment>
<dbReference type="InterPro" id="IPR001394">
    <property type="entry name" value="Peptidase_C19_UCH"/>
</dbReference>
<dbReference type="PROSITE" id="PS00972">
    <property type="entry name" value="USP_1"/>
    <property type="match status" value="1"/>
</dbReference>
<accession>A0ABN9A8G6</accession>
<evidence type="ECO:0000256" key="8">
    <source>
        <dbReference type="SAM" id="MobiDB-lite"/>
    </source>
</evidence>
<evidence type="ECO:0000256" key="4">
    <source>
        <dbReference type="ARBA" id="ARBA00022670"/>
    </source>
</evidence>
<dbReference type="InterPro" id="IPR028889">
    <property type="entry name" value="USP"/>
</dbReference>
<evidence type="ECO:0000256" key="5">
    <source>
        <dbReference type="ARBA" id="ARBA00022786"/>
    </source>
</evidence>
<dbReference type="Gene3D" id="3.90.70.10">
    <property type="entry name" value="Cysteine proteinases"/>
    <property type="match status" value="2"/>
</dbReference>
<name>A0ABN9A8G6_RANTA</name>
<feature type="compositionally biased region" description="Basic residues" evidence="8">
    <location>
        <begin position="281"/>
        <end position="298"/>
    </location>
</feature>
<feature type="compositionally biased region" description="Basic and acidic residues" evidence="8">
    <location>
        <begin position="892"/>
        <end position="901"/>
    </location>
</feature>
<dbReference type="CDD" id="cd13312">
    <property type="entry name" value="PH_USP37_like"/>
    <property type="match status" value="1"/>
</dbReference>
<dbReference type="Proteomes" id="UP001176941">
    <property type="component" value="Chromosome X"/>
</dbReference>
<evidence type="ECO:0000256" key="2">
    <source>
        <dbReference type="ARBA" id="ARBA00009085"/>
    </source>
</evidence>
<keyword evidence="6" id="KW-0378">Hydrolase</keyword>
<gene>
    <name evidence="10" type="ORF">MRATA1EN1_LOCUS30105</name>
</gene>
<dbReference type="PANTHER" id="PTHR24006">
    <property type="entry name" value="UBIQUITIN CARBOXYL-TERMINAL HYDROLASE"/>
    <property type="match status" value="1"/>
</dbReference>
<dbReference type="Pfam" id="PF00443">
    <property type="entry name" value="UCH"/>
    <property type="match status" value="1"/>
</dbReference>
<dbReference type="InterPro" id="IPR050164">
    <property type="entry name" value="Peptidase_C19"/>
</dbReference>
<evidence type="ECO:0000256" key="3">
    <source>
        <dbReference type="ARBA" id="ARBA00012759"/>
    </source>
</evidence>
<feature type="domain" description="USP" evidence="9">
    <location>
        <begin position="425"/>
        <end position="1013"/>
    </location>
</feature>
<feature type="compositionally biased region" description="Basic and acidic residues" evidence="8">
    <location>
        <begin position="736"/>
        <end position="763"/>
    </location>
</feature>
<keyword evidence="4" id="KW-0645">Protease</keyword>